<dbReference type="PANTHER" id="PTHR10954">
    <property type="entry name" value="RIBONUCLEASE H2 SUBUNIT A"/>
    <property type="match status" value="1"/>
</dbReference>
<dbReference type="GO" id="GO:0004523">
    <property type="term" value="F:RNA-DNA hybrid ribonuclease activity"/>
    <property type="evidence" value="ECO:0007669"/>
    <property type="project" value="UniProtKB-UniRule"/>
</dbReference>
<keyword evidence="7 11" id="KW-0479">Metal-binding</keyword>
<keyword evidence="6 11" id="KW-0540">Nuclease</keyword>
<dbReference type="EC" id="3.1.26.4" evidence="12"/>
<evidence type="ECO:0000313" key="15">
    <source>
        <dbReference type="Proteomes" id="UP000034789"/>
    </source>
</evidence>
<dbReference type="Gene3D" id="3.30.420.10">
    <property type="entry name" value="Ribonuclease H-like superfamily/Ribonuclease H"/>
    <property type="match status" value="1"/>
</dbReference>
<feature type="domain" description="RNase H type-2" evidence="13">
    <location>
        <begin position="63"/>
        <end position="258"/>
    </location>
</feature>
<comment type="cofactor">
    <cofactor evidence="11">
        <name>Mn(2+)</name>
        <dbReference type="ChEBI" id="CHEBI:29035"/>
    </cofactor>
    <cofactor evidence="11">
        <name>Mg(2+)</name>
        <dbReference type="ChEBI" id="CHEBI:18420"/>
    </cofactor>
    <text evidence="11">Manganese or magnesium. Binds 1 divalent metal ion per monomer in the absence of substrate. May bind a second metal ion after substrate binding.</text>
</comment>
<dbReference type="NCBIfam" id="NF000595">
    <property type="entry name" value="PRK00015.1-3"/>
    <property type="match status" value="1"/>
</dbReference>
<dbReference type="GO" id="GO:0046872">
    <property type="term" value="F:metal ion binding"/>
    <property type="evidence" value="ECO:0007669"/>
    <property type="project" value="UniProtKB-KW"/>
</dbReference>
<comment type="function">
    <text evidence="2 12">Endonuclease that specifically degrades the RNA of RNA-DNA hybrids.</text>
</comment>
<dbReference type="AlphaFoldDB" id="A0A0G1YRC8"/>
<organism evidence="14 15">
    <name type="scientific">Candidatus Kaiserbacteria bacterium GW2011_GWA2_58_9</name>
    <dbReference type="NCBI Taxonomy" id="1618672"/>
    <lineage>
        <taxon>Bacteria</taxon>
        <taxon>Candidatus Kaiseribacteriota</taxon>
    </lineage>
</organism>
<accession>A0A0G1YRC8</accession>
<feature type="non-terminal residue" evidence="14">
    <location>
        <position position="1"/>
    </location>
</feature>
<dbReference type="InterPro" id="IPR036397">
    <property type="entry name" value="RNaseH_sf"/>
</dbReference>
<evidence type="ECO:0000256" key="12">
    <source>
        <dbReference type="RuleBase" id="RU003515"/>
    </source>
</evidence>
<protein>
    <recommendedName>
        <fullName evidence="12">Ribonuclease</fullName>
        <ecNumber evidence="12">3.1.26.4</ecNumber>
    </recommendedName>
</protein>
<dbReference type="EMBL" id="LCSD01000038">
    <property type="protein sequence ID" value="KKW45765.1"/>
    <property type="molecule type" value="Genomic_DNA"/>
</dbReference>
<evidence type="ECO:0000256" key="10">
    <source>
        <dbReference type="ARBA" id="ARBA00023211"/>
    </source>
</evidence>
<evidence type="ECO:0000256" key="9">
    <source>
        <dbReference type="ARBA" id="ARBA00022801"/>
    </source>
</evidence>
<evidence type="ECO:0000256" key="2">
    <source>
        <dbReference type="ARBA" id="ARBA00004065"/>
    </source>
</evidence>
<evidence type="ECO:0000256" key="1">
    <source>
        <dbReference type="ARBA" id="ARBA00000077"/>
    </source>
</evidence>
<evidence type="ECO:0000256" key="7">
    <source>
        <dbReference type="ARBA" id="ARBA00022723"/>
    </source>
</evidence>
<comment type="caution">
    <text evidence="14">The sequence shown here is derived from an EMBL/GenBank/DDBJ whole genome shotgun (WGS) entry which is preliminary data.</text>
</comment>
<dbReference type="GO" id="GO:0006298">
    <property type="term" value="P:mismatch repair"/>
    <property type="evidence" value="ECO:0007669"/>
    <property type="project" value="TreeGrafter"/>
</dbReference>
<evidence type="ECO:0000256" key="3">
    <source>
        <dbReference type="ARBA" id="ARBA00004496"/>
    </source>
</evidence>
<evidence type="ECO:0000313" key="14">
    <source>
        <dbReference type="EMBL" id="KKW45765.1"/>
    </source>
</evidence>
<feature type="binding site" evidence="11">
    <location>
        <position position="70"/>
    </location>
    <ligand>
        <name>a divalent metal cation</name>
        <dbReference type="ChEBI" id="CHEBI:60240"/>
    </ligand>
</feature>
<dbReference type="InterPro" id="IPR022898">
    <property type="entry name" value="RNase_HII"/>
</dbReference>
<keyword evidence="8 11" id="KW-0255">Endonuclease</keyword>
<keyword evidence="10" id="KW-0464">Manganese</keyword>
<keyword evidence="9 11" id="KW-0378">Hydrolase</keyword>
<dbReference type="PROSITE" id="PS51975">
    <property type="entry name" value="RNASE_H_2"/>
    <property type="match status" value="1"/>
</dbReference>
<dbReference type="PANTHER" id="PTHR10954:SF23">
    <property type="entry name" value="RIBONUCLEASE"/>
    <property type="match status" value="1"/>
</dbReference>
<name>A0A0G1YRC8_9BACT</name>
<evidence type="ECO:0000256" key="8">
    <source>
        <dbReference type="ARBA" id="ARBA00022759"/>
    </source>
</evidence>
<sequence>LTDMKRRRALLLPKKKPGAAPRNTSPLWGEDRRGGLFYLLAKQDEGSFVRERRFALVQWWTMRYLIGVDEAGRAPLAGPVSVGAVIVPEGFDVQRAFPGVKDSKLLTPRKREEIYGEAAARSRAGELRFCVRFSEHAYIDDYGITRAVRRAVQRCVSALAPSPEGVRVYLDGLLYAPSKYEQETVVHGDALVPLISLASVVAKVRRDRLMAKFAARFPNYGFEVHKGYPTKFHREAIRRYGLCEIHRVTYSRKFASAR</sequence>
<dbReference type="InterPro" id="IPR001352">
    <property type="entry name" value="RNase_HII/HIII"/>
</dbReference>
<keyword evidence="5" id="KW-0963">Cytoplasm</keyword>
<evidence type="ECO:0000256" key="4">
    <source>
        <dbReference type="ARBA" id="ARBA00008378"/>
    </source>
</evidence>
<dbReference type="CDD" id="cd07182">
    <property type="entry name" value="RNase_HII_bacteria_HII_like"/>
    <property type="match status" value="1"/>
</dbReference>
<reference evidence="14 15" key="1">
    <citation type="journal article" date="2015" name="Nature">
        <title>rRNA introns, odd ribosomes, and small enigmatic genomes across a large radiation of phyla.</title>
        <authorList>
            <person name="Brown C.T."/>
            <person name="Hug L.A."/>
            <person name="Thomas B.C."/>
            <person name="Sharon I."/>
            <person name="Castelle C.J."/>
            <person name="Singh A."/>
            <person name="Wilkins M.J."/>
            <person name="Williams K.H."/>
            <person name="Banfield J.F."/>
        </authorList>
    </citation>
    <scope>NUCLEOTIDE SEQUENCE [LARGE SCALE GENOMIC DNA]</scope>
</reference>
<dbReference type="SUPFAM" id="SSF53098">
    <property type="entry name" value="Ribonuclease H-like"/>
    <property type="match status" value="1"/>
</dbReference>
<dbReference type="GO" id="GO:0005737">
    <property type="term" value="C:cytoplasm"/>
    <property type="evidence" value="ECO:0007669"/>
    <property type="project" value="UniProtKB-SubCell"/>
</dbReference>
<dbReference type="InterPro" id="IPR012337">
    <property type="entry name" value="RNaseH-like_sf"/>
</dbReference>
<evidence type="ECO:0000256" key="6">
    <source>
        <dbReference type="ARBA" id="ARBA00022722"/>
    </source>
</evidence>
<comment type="subcellular location">
    <subcellularLocation>
        <location evidence="3">Cytoplasm</location>
    </subcellularLocation>
</comment>
<dbReference type="Proteomes" id="UP000034789">
    <property type="component" value="Unassembled WGS sequence"/>
</dbReference>
<dbReference type="GO" id="GO:0003723">
    <property type="term" value="F:RNA binding"/>
    <property type="evidence" value="ECO:0007669"/>
    <property type="project" value="UniProtKB-UniRule"/>
</dbReference>
<dbReference type="Pfam" id="PF01351">
    <property type="entry name" value="RNase_HII"/>
    <property type="match status" value="1"/>
</dbReference>
<feature type="binding site" evidence="11">
    <location>
        <position position="69"/>
    </location>
    <ligand>
        <name>a divalent metal cation</name>
        <dbReference type="ChEBI" id="CHEBI:60240"/>
    </ligand>
</feature>
<proteinExistence type="inferred from homology"/>
<dbReference type="GO" id="GO:0043137">
    <property type="term" value="P:DNA replication, removal of RNA primer"/>
    <property type="evidence" value="ECO:0007669"/>
    <property type="project" value="TreeGrafter"/>
</dbReference>
<evidence type="ECO:0000256" key="5">
    <source>
        <dbReference type="ARBA" id="ARBA00022490"/>
    </source>
</evidence>
<comment type="catalytic activity">
    <reaction evidence="1 11 12">
        <text>Endonucleolytic cleavage to 5'-phosphomonoester.</text>
        <dbReference type="EC" id="3.1.26.4"/>
    </reaction>
</comment>
<gene>
    <name evidence="14" type="ORF">UY98_C0038G0001</name>
</gene>
<dbReference type="GO" id="GO:0032299">
    <property type="term" value="C:ribonuclease H2 complex"/>
    <property type="evidence" value="ECO:0007669"/>
    <property type="project" value="TreeGrafter"/>
</dbReference>
<dbReference type="InterPro" id="IPR024567">
    <property type="entry name" value="RNase_HII/HIII_dom"/>
</dbReference>
<evidence type="ECO:0000256" key="11">
    <source>
        <dbReference type="PROSITE-ProRule" id="PRU01319"/>
    </source>
</evidence>
<evidence type="ECO:0000259" key="13">
    <source>
        <dbReference type="PROSITE" id="PS51975"/>
    </source>
</evidence>
<feature type="binding site" evidence="11">
    <location>
        <position position="171"/>
    </location>
    <ligand>
        <name>a divalent metal cation</name>
        <dbReference type="ChEBI" id="CHEBI:60240"/>
    </ligand>
</feature>
<comment type="similarity">
    <text evidence="4">Belongs to the RNase HII family. RnhC subfamily.</text>
</comment>